<dbReference type="Proteomes" id="UP000053593">
    <property type="component" value="Unassembled WGS sequence"/>
</dbReference>
<feature type="transmembrane region" description="Helical" evidence="1">
    <location>
        <begin position="6"/>
        <end position="26"/>
    </location>
</feature>
<keyword evidence="1" id="KW-1133">Transmembrane helix</keyword>
<reference evidence="2 3" key="1">
    <citation type="submission" date="2014-04" db="EMBL/GenBank/DDBJ databases">
        <title>Evolutionary Origins and Diversification of the Mycorrhizal Mutualists.</title>
        <authorList>
            <consortium name="DOE Joint Genome Institute"/>
            <consortium name="Mycorrhizal Genomics Consortium"/>
            <person name="Kohler A."/>
            <person name="Kuo A."/>
            <person name="Nagy L.G."/>
            <person name="Floudas D."/>
            <person name="Copeland A."/>
            <person name="Barry K.W."/>
            <person name="Cichocki N."/>
            <person name="Veneault-Fourrey C."/>
            <person name="LaButti K."/>
            <person name="Lindquist E.A."/>
            <person name="Lipzen A."/>
            <person name="Lundell T."/>
            <person name="Morin E."/>
            <person name="Murat C."/>
            <person name="Riley R."/>
            <person name="Ohm R."/>
            <person name="Sun H."/>
            <person name="Tunlid A."/>
            <person name="Henrissat B."/>
            <person name="Grigoriev I.V."/>
            <person name="Hibbett D.S."/>
            <person name="Martin F."/>
        </authorList>
    </citation>
    <scope>NUCLEOTIDE SEQUENCE [LARGE SCALE GENOMIC DNA]</scope>
    <source>
        <strain evidence="2 3">FD-317 M1</strain>
    </source>
</reference>
<keyword evidence="3" id="KW-1185">Reference proteome</keyword>
<sequence>MVVLWRAWVVWNGNVFLQWIFIIFAISNAGEQLITDQIKFPWVISTLFASS</sequence>
<gene>
    <name evidence="2" type="ORF">GYMLUDRAFT_780937</name>
</gene>
<name>A0A0D0C2W7_9AGAR</name>
<protein>
    <submittedName>
        <fullName evidence="2">Uncharacterized protein</fullName>
    </submittedName>
</protein>
<dbReference type="EMBL" id="KN834796">
    <property type="protein sequence ID" value="KIK56669.1"/>
    <property type="molecule type" value="Genomic_DNA"/>
</dbReference>
<evidence type="ECO:0000313" key="2">
    <source>
        <dbReference type="EMBL" id="KIK56669.1"/>
    </source>
</evidence>
<evidence type="ECO:0000313" key="3">
    <source>
        <dbReference type="Proteomes" id="UP000053593"/>
    </source>
</evidence>
<evidence type="ECO:0000256" key="1">
    <source>
        <dbReference type="SAM" id="Phobius"/>
    </source>
</evidence>
<organism evidence="2 3">
    <name type="scientific">Collybiopsis luxurians FD-317 M1</name>
    <dbReference type="NCBI Taxonomy" id="944289"/>
    <lineage>
        <taxon>Eukaryota</taxon>
        <taxon>Fungi</taxon>
        <taxon>Dikarya</taxon>
        <taxon>Basidiomycota</taxon>
        <taxon>Agaricomycotina</taxon>
        <taxon>Agaricomycetes</taxon>
        <taxon>Agaricomycetidae</taxon>
        <taxon>Agaricales</taxon>
        <taxon>Marasmiineae</taxon>
        <taxon>Omphalotaceae</taxon>
        <taxon>Collybiopsis</taxon>
        <taxon>Collybiopsis luxurians</taxon>
    </lineage>
</organism>
<dbReference type="HOGENOM" id="CLU_3106579_0_0_1"/>
<keyword evidence="1" id="KW-0812">Transmembrane</keyword>
<keyword evidence="1" id="KW-0472">Membrane</keyword>
<accession>A0A0D0C2W7</accession>
<proteinExistence type="predicted"/>
<dbReference type="AlphaFoldDB" id="A0A0D0C2W7"/>